<dbReference type="NCBIfam" id="TIGR00419">
    <property type="entry name" value="tim"/>
    <property type="match status" value="1"/>
</dbReference>
<sequence>MPLIIANWKMNPATLTEAKDLFLQIKKVSIKNRKSTVVVCPPFLFIESLRKFTAPKISLGAQDVFWELEGAYTGEISPLQLYESGARYVIVGHYERRTRITLNETDEVINKKLKASLKAGLKPILCVGESKRDEAGNFLHFIKRQLELDLAGVKKTDLKNLIIAYEPIWTVGRDAKRKALPEECREIVVFIKKVLADMFGRNAMEKVQIIYGGSVDSKNARDYLTTGSAQGLLVGRESLRPKEFNEILKSI</sequence>
<dbReference type="InterPro" id="IPR035990">
    <property type="entry name" value="TIM_sf"/>
</dbReference>
<accession>A0A1F6UV06</accession>
<keyword evidence="3" id="KW-0963">Cytoplasm</keyword>
<dbReference type="GO" id="GO:0046166">
    <property type="term" value="P:glyceraldehyde-3-phosphate biosynthetic process"/>
    <property type="evidence" value="ECO:0007669"/>
    <property type="project" value="TreeGrafter"/>
</dbReference>
<evidence type="ECO:0000313" key="5">
    <source>
        <dbReference type="Proteomes" id="UP000182253"/>
    </source>
</evidence>
<name>A0A1F6UV06_9BACT</name>
<comment type="subcellular location">
    <subcellularLocation>
        <location evidence="3">Cytoplasm</location>
    </subcellularLocation>
</comment>
<dbReference type="InterPro" id="IPR013785">
    <property type="entry name" value="Aldolase_TIM"/>
</dbReference>
<dbReference type="GO" id="GO:0006094">
    <property type="term" value="P:gluconeogenesis"/>
    <property type="evidence" value="ECO:0007669"/>
    <property type="project" value="UniProtKB-UniPathway"/>
</dbReference>
<dbReference type="AlphaFoldDB" id="A0A1F6UV06"/>
<dbReference type="GO" id="GO:0019563">
    <property type="term" value="P:glycerol catabolic process"/>
    <property type="evidence" value="ECO:0007669"/>
    <property type="project" value="TreeGrafter"/>
</dbReference>
<keyword evidence="3" id="KW-0324">Glycolysis</keyword>
<comment type="caution">
    <text evidence="4">The sequence shown here is derived from an EMBL/GenBank/DDBJ whole genome shotgun (WGS) entry which is preliminary data.</text>
</comment>
<dbReference type="GO" id="GO:0006096">
    <property type="term" value="P:glycolytic process"/>
    <property type="evidence" value="ECO:0007669"/>
    <property type="project" value="UniProtKB-UniRule"/>
</dbReference>
<dbReference type="GO" id="GO:0005829">
    <property type="term" value="C:cytosol"/>
    <property type="evidence" value="ECO:0007669"/>
    <property type="project" value="TreeGrafter"/>
</dbReference>
<dbReference type="PROSITE" id="PS51440">
    <property type="entry name" value="TIM_2"/>
    <property type="match status" value="1"/>
</dbReference>
<organism evidence="4 5">
    <name type="scientific">Candidatus Nomurabacteria bacterium RIFCSPHIGHO2_01_FULL_39_9</name>
    <dbReference type="NCBI Taxonomy" id="1801735"/>
    <lineage>
        <taxon>Bacteria</taxon>
        <taxon>Candidatus Nomuraibacteriota</taxon>
    </lineage>
</organism>
<dbReference type="EC" id="5.3.1.1" evidence="3"/>
<comment type="similarity">
    <text evidence="1 3">Belongs to the triosephosphate isomerase family.</text>
</comment>
<dbReference type="PANTHER" id="PTHR21139">
    <property type="entry name" value="TRIOSEPHOSPHATE ISOMERASE"/>
    <property type="match status" value="1"/>
</dbReference>
<comment type="subunit">
    <text evidence="3">Homodimer.</text>
</comment>
<dbReference type="CDD" id="cd00311">
    <property type="entry name" value="TIM"/>
    <property type="match status" value="1"/>
</dbReference>
<comment type="pathway">
    <text evidence="3">Carbohydrate degradation; glycolysis; D-glyceraldehyde 3-phosphate from glycerone phosphate: step 1/1.</text>
</comment>
<evidence type="ECO:0000313" key="4">
    <source>
        <dbReference type="EMBL" id="OGI61149.1"/>
    </source>
</evidence>
<dbReference type="STRING" id="1801735.A2645_01700"/>
<gene>
    <name evidence="4" type="ORF">A2645_01700</name>
</gene>
<proteinExistence type="inferred from homology"/>
<comment type="pathway">
    <text evidence="3">Carbohydrate biosynthesis; gluconeogenesis.</text>
</comment>
<dbReference type="EMBL" id="MFTL01000028">
    <property type="protein sequence ID" value="OGI61149.1"/>
    <property type="molecule type" value="Genomic_DNA"/>
</dbReference>
<dbReference type="UniPathway" id="UPA00109">
    <property type="reaction ID" value="UER00189"/>
</dbReference>
<dbReference type="Pfam" id="PF00121">
    <property type="entry name" value="TIM"/>
    <property type="match status" value="1"/>
</dbReference>
<evidence type="ECO:0000256" key="2">
    <source>
        <dbReference type="ARBA" id="ARBA00023235"/>
    </source>
</evidence>
<keyword evidence="3" id="KW-0312">Gluconeogenesis</keyword>
<dbReference type="SUPFAM" id="SSF51351">
    <property type="entry name" value="Triosephosphate isomerase (TIM)"/>
    <property type="match status" value="1"/>
</dbReference>
<evidence type="ECO:0000256" key="1">
    <source>
        <dbReference type="ARBA" id="ARBA00007422"/>
    </source>
</evidence>
<dbReference type="GO" id="GO:0004807">
    <property type="term" value="F:triose-phosphate isomerase activity"/>
    <property type="evidence" value="ECO:0007669"/>
    <property type="project" value="UniProtKB-UniRule"/>
</dbReference>
<comment type="catalytic activity">
    <reaction evidence="3">
        <text>D-glyceraldehyde 3-phosphate = dihydroxyacetone phosphate</text>
        <dbReference type="Rhea" id="RHEA:18585"/>
        <dbReference type="ChEBI" id="CHEBI:57642"/>
        <dbReference type="ChEBI" id="CHEBI:59776"/>
        <dbReference type="EC" id="5.3.1.1"/>
    </reaction>
</comment>
<keyword evidence="2 3" id="KW-0413">Isomerase</keyword>
<dbReference type="InterPro" id="IPR000652">
    <property type="entry name" value="Triosephosphate_isomerase"/>
</dbReference>
<dbReference type="UniPathway" id="UPA00138"/>
<dbReference type="Gene3D" id="3.20.20.70">
    <property type="entry name" value="Aldolase class I"/>
    <property type="match status" value="1"/>
</dbReference>
<reference evidence="4 5" key="1">
    <citation type="journal article" date="2016" name="Nat. Commun.">
        <title>Thousands of microbial genomes shed light on interconnected biogeochemical processes in an aquifer system.</title>
        <authorList>
            <person name="Anantharaman K."/>
            <person name="Brown C.T."/>
            <person name="Hug L.A."/>
            <person name="Sharon I."/>
            <person name="Castelle C.J."/>
            <person name="Probst A.J."/>
            <person name="Thomas B.C."/>
            <person name="Singh A."/>
            <person name="Wilkins M.J."/>
            <person name="Karaoz U."/>
            <person name="Brodie E.L."/>
            <person name="Williams K.H."/>
            <person name="Hubbard S.S."/>
            <person name="Banfield J.F."/>
        </authorList>
    </citation>
    <scope>NUCLEOTIDE SEQUENCE [LARGE SCALE GENOMIC DNA]</scope>
</reference>
<protein>
    <recommendedName>
        <fullName evidence="3">Triosephosphate isomerase</fullName>
        <ecNumber evidence="3">5.3.1.1</ecNumber>
    </recommendedName>
</protein>
<dbReference type="PANTHER" id="PTHR21139:SF42">
    <property type="entry name" value="TRIOSEPHOSPHATE ISOMERASE"/>
    <property type="match status" value="1"/>
</dbReference>
<evidence type="ECO:0000256" key="3">
    <source>
        <dbReference type="RuleBase" id="RU363013"/>
    </source>
</evidence>
<dbReference type="Proteomes" id="UP000182253">
    <property type="component" value="Unassembled WGS sequence"/>
</dbReference>